<accession>A0ABS5J7H4</accession>
<name>A0ABS5J7H4_9BACT</name>
<proteinExistence type="predicted"/>
<keyword evidence="2" id="KW-1185">Reference proteome</keyword>
<dbReference type="RefSeq" id="WP_211976303.1">
    <property type="nucleotide sequence ID" value="NZ_CBFHAM010000072.1"/>
</dbReference>
<dbReference type="EMBL" id="JAGTXB010000020">
    <property type="protein sequence ID" value="MBS0031164.1"/>
    <property type="molecule type" value="Genomic_DNA"/>
</dbReference>
<evidence type="ECO:0000313" key="1">
    <source>
        <dbReference type="EMBL" id="MBS0031164.1"/>
    </source>
</evidence>
<sequence length="61" mass="7190">MDTVSLQQILNKLDAMNATMEAFRLKQHVMDIRIDLMETRFDYRFDLIDEHLAFISEAGDL</sequence>
<comment type="caution">
    <text evidence="1">The sequence shown here is derived from an EMBL/GenBank/DDBJ whole genome shotgun (WGS) entry which is preliminary data.</text>
</comment>
<reference evidence="1 2" key="1">
    <citation type="submission" date="2021-04" db="EMBL/GenBank/DDBJ databases">
        <title>Chitinophaga sp. nov., isolated from the rhizosphere soil.</title>
        <authorList>
            <person name="He S."/>
        </authorList>
    </citation>
    <scope>NUCLEOTIDE SEQUENCE [LARGE SCALE GENOMIC DNA]</scope>
    <source>
        <strain evidence="1 2">2R12</strain>
    </source>
</reference>
<dbReference type="Proteomes" id="UP000676386">
    <property type="component" value="Unassembled WGS sequence"/>
</dbReference>
<gene>
    <name evidence="1" type="ORF">KE626_27800</name>
</gene>
<organism evidence="1 2">
    <name type="scientific">Chitinophaga hostae</name>
    <dbReference type="NCBI Taxonomy" id="2831022"/>
    <lineage>
        <taxon>Bacteria</taxon>
        <taxon>Pseudomonadati</taxon>
        <taxon>Bacteroidota</taxon>
        <taxon>Chitinophagia</taxon>
        <taxon>Chitinophagales</taxon>
        <taxon>Chitinophagaceae</taxon>
        <taxon>Chitinophaga</taxon>
    </lineage>
</organism>
<protein>
    <submittedName>
        <fullName evidence="1">Uncharacterized protein</fullName>
    </submittedName>
</protein>
<evidence type="ECO:0000313" key="2">
    <source>
        <dbReference type="Proteomes" id="UP000676386"/>
    </source>
</evidence>